<evidence type="ECO:0000313" key="2">
    <source>
        <dbReference type="Proteomes" id="UP001060215"/>
    </source>
</evidence>
<comment type="caution">
    <text evidence="1">The sequence shown here is derived from an EMBL/GenBank/DDBJ whole genome shotgun (WGS) entry which is preliminary data.</text>
</comment>
<dbReference type="EMBL" id="CM045768">
    <property type="protein sequence ID" value="KAI7983270.1"/>
    <property type="molecule type" value="Genomic_DNA"/>
</dbReference>
<gene>
    <name evidence="1" type="ORF">LOK49_LG15G02117</name>
</gene>
<sequence length="88" mass="9487">MVPAFGSFATAATSATNYPATMAAAPPNTTAFLPLPLSFFKHAPSSLTFEAFNHDNPPGGRGWLLKVVGCWPQLSHPAIRLRIEKTNY</sequence>
<organism evidence="1 2">
    <name type="scientific">Camellia lanceoleosa</name>
    <dbReference type="NCBI Taxonomy" id="1840588"/>
    <lineage>
        <taxon>Eukaryota</taxon>
        <taxon>Viridiplantae</taxon>
        <taxon>Streptophyta</taxon>
        <taxon>Embryophyta</taxon>
        <taxon>Tracheophyta</taxon>
        <taxon>Spermatophyta</taxon>
        <taxon>Magnoliopsida</taxon>
        <taxon>eudicotyledons</taxon>
        <taxon>Gunneridae</taxon>
        <taxon>Pentapetalae</taxon>
        <taxon>asterids</taxon>
        <taxon>Ericales</taxon>
        <taxon>Theaceae</taxon>
        <taxon>Camellia</taxon>
    </lineage>
</organism>
<proteinExistence type="predicted"/>
<dbReference type="Proteomes" id="UP001060215">
    <property type="component" value="Chromosome 11"/>
</dbReference>
<evidence type="ECO:0000313" key="1">
    <source>
        <dbReference type="EMBL" id="KAI7983270.1"/>
    </source>
</evidence>
<protein>
    <submittedName>
        <fullName evidence="1">Uncharacterized protein</fullName>
    </submittedName>
</protein>
<name>A0ACC0F3S4_9ERIC</name>
<reference evidence="1 2" key="1">
    <citation type="journal article" date="2022" name="Plant J.">
        <title>Chromosome-level genome of Camellia lanceoleosa provides a valuable resource for understanding genome evolution and self-incompatibility.</title>
        <authorList>
            <person name="Gong W."/>
            <person name="Xiao S."/>
            <person name="Wang L."/>
            <person name="Liao Z."/>
            <person name="Chang Y."/>
            <person name="Mo W."/>
            <person name="Hu G."/>
            <person name="Li W."/>
            <person name="Zhao G."/>
            <person name="Zhu H."/>
            <person name="Hu X."/>
            <person name="Ji K."/>
            <person name="Xiang X."/>
            <person name="Song Q."/>
            <person name="Yuan D."/>
            <person name="Jin S."/>
            <person name="Zhang L."/>
        </authorList>
    </citation>
    <scope>NUCLEOTIDE SEQUENCE [LARGE SCALE GENOMIC DNA]</scope>
    <source>
        <strain evidence="1">SQ_2022a</strain>
    </source>
</reference>
<keyword evidence="2" id="KW-1185">Reference proteome</keyword>
<accession>A0ACC0F3S4</accession>